<keyword evidence="1" id="KW-0805">Transcription regulation</keyword>
<reference evidence="5" key="1">
    <citation type="submission" date="2020-12" db="EMBL/GenBank/DDBJ databases">
        <title>Vagococcus allomyrinae sp. nov. and Enterococcus lavae sp. nov., isolated from the larvae of Allomyrina dichotoma.</title>
        <authorList>
            <person name="Lee S.D."/>
        </authorList>
    </citation>
    <scope>NUCLEOTIDE SEQUENCE</scope>
    <source>
        <strain evidence="5">BWB3-3</strain>
    </source>
</reference>
<dbReference type="PANTHER" id="PTHR30146:SF136">
    <property type="entry name" value="NTD BIOSYNTHESIS OPERON REGULATOR NTDR"/>
    <property type="match status" value="1"/>
</dbReference>
<accession>A0A940SVU7</accession>
<dbReference type="InterPro" id="IPR028082">
    <property type="entry name" value="Peripla_BP_I"/>
</dbReference>
<dbReference type="CDD" id="cd06286">
    <property type="entry name" value="PBP1_CcpB-like"/>
    <property type="match status" value="1"/>
</dbReference>
<dbReference type="PROSITE" id="PS50932">
    <property type="entry name" value="HTH_LACI_2"/>
    <property type="match status" value="1"/>
</dbReference>
<dbReference type="InterPro" id="IPR000843">
    <property type="entry name" value="HTH_LacI"/>
</dbReference>
<dbReference type="Gene3D" id="1.10.260.40">
    <property type="entry name" value="lambda repressor-like DNA-binding domains"/>
    <property type="match status" value="1"/>
</dbReference>
<proteinExistence type="predicted"/>
<name>A0A940SVU7_9ENTE</name>
<dbReference type="InterPro" id="IPR010982">
    <property type="entry name" value="Lambda_DNA-bd_dom_sf"/>
</dbReference>
<dbReference type="SUPFAM" id="SSF53822">
    <property type="entry name" value="Periplasmic binding protein-like I"/>
    <property type="match status" value="1"/>
</dbReference>
<keyword evidence="6" id="KW-1185">Reference proteome</keyword>
<evidence type="ECO:0000256" key="1">
    <source>
        <dbReference type="ARBA" id="ARBA00023015"/>
    </source>
</evidence>
<keyword evidence="3" id="KW-0804">Transcription</keyword>
<dbReference type="CDD" id="cd01392">
    <property type="entry name" value="HTH_LacI"/>
    <property type="match status" value="1"/>
</dbReference>
<dbReference type="PANTHER" id="PTHR30146">
    <property type="entry name" value="LACI-RELATED TRANSCRIPTIONAL REPRESSOR"/>
    <property type="match status" value="1"/>
</dbReference>
<dbReference type="Proteomes" id="UP000674938">
    <property type="component" value="Unassembled WGS sequence"/>
</dbReference>
<dbReference type="EMBL" id="JAEEGA010000011">
    <property type="protein sequence ID" value="MBP1042675.1"/>
    <property type="molecule type" value="Genomic_DNA"/>
</dbReference>
<dbReference type="RefSeq" id="WP_209530066.1">
    <property type="nucleotide sequence ID" value="NZ_JAEEGA010000011.1"/>
</dbReference>
<dbReference type="GO" id="GO:0003700">
    <property type="term" value="F:DNA-binding transcription factor activity"/>
    <property type="evidence" value="ECO:0007669"/>
    <property type="project" value="TreeGrafter"/>
</dbReference>
<protein>
    <submittedName>
        <fullName evidence="5">LacI family DNA-binding transcriptional regulator</fullName>
    </submittedName>
</protein>
<comment type="caution">
    <text evidence="5">The sequence shown here is derived from an EMBL/GenBank/DDBJ whole genome shotgun (WGS) entry which is preliminary data.</text>
</comment>
<evidence type="ECO:0000256" key="3">
    <source>
        <dbReference type="ARBA" id="ARBA00023163"/>
    </source>
</evidence>
<dbReference type="GO" id="GO:0000976">
    <property type="term" value="F:transcription cis-regulatory region binding"/>
    <property type="evidence" value="ECO:0007669"/>
    <property type="project" value="TreeGrafter"/>
</dbReference>
<evidence type="ECO:0000259" key="4">
    <source>
        <dbReference type="PROSITE" id="PS50932"/>
    </source>
</evidence>
<evidence type="ECO:0000313" key="6">
    <source>
        <dbReference type="Proteomes" id="UP000674938"/>
    </source>
</evidence>
<evidence type="ECO:0000313" key="5">
    <source>
        <dbReference type="EMBL" id="MBP1042675.1"/>
    </source>
</evidence>
<feature type="domain" description="HTH lacI-type" evidence="4">
    <location>
        <begin position="2"/>
        <end position="56"/>
    </location>
</feature>
<gene>
    <name evidence="5" type="ORF">I6N95_16785</name>
</gene>
<dbReference type="InterPro" id="IPR001761">
    <property type="entry name" value="Peripla_BP/Lac1_sug-bd_dom"/>
</dbReference>
<sequence>MSNISDVAKKAGLSVATVSRVINNHPYVSEEKRQAVYEAMAELSYQPSSAARQMRGQSTKIIGVIVPRITNPFFSYLVDEIQQIAFQNAFQIMIFQSNESSEKELSFLELLAKKQIDGIIMCAVEQDQEVIQEFTKYGPIVLCNERFDNDQLPTVSLDQVNGAYLGVNYLLEQGYEKIAYATGGQFEEAGKDRDRNKGFNQAMADAKVPIKSEWLFVNCHTISDGRKIAREISKMSDVPEAIFTGSDEVAAGVIVEAQKLGIKVPLELAVLGFDDQPLAELTTPAITTIRQPIQTLGKETFNLMLSLLQERPYQIDGTKLQMSLVIRESA</sequence>
<organism evidence="5 6">
    <name type="scientific">Vagococcus allomyrinae</name>
    <dbReference type="NCBI Taxonomy" id="2794353"/>
    <lineage>
        <taxon>Bacteria</taxon>
        <taxon>Bacillati</taxon>
        <taxon>Bacillota</taxon>
        <taxon>Bacilli</taxon>
        <taxon>Lactobacillales</taxon>
        <taxon>Enterococcaceae</taxon>
        <taxon>Vagococcus</taxon>
    </lineage>
</organism>
<dbReference type="Gene3D" id="3.40.50.2300">
    <property type="match status" value="2"/>
</dbReference>
<dbReference type="SUPFAM" id="SSF47413">
    <property type="entry name" value="lambda repressor-like DNA-binding domains"/>
    <property type="match status" value="1"/>
</dbReference>
<dbReference type="Pfam" id="PF00356">
    <property type="entry name" value="LacI"/>
    <property type="match status" value="1"/>
</dbReference>
<keyword evidence="2 5" id="KW-0238">DNA-binding</keyword>
<evidence type="ECO:0000256" key="2">
    <source>
        <dbReference type="ARBA" id="ARBA00023125"/>
    </source>
</evidence>
<dbReference type="Pfam" id="PF00532">
    <property type="entry name" value="Peripla_BP_1"/>
    <property type="match status" value="1"/>
</dbReference>
<dbReference type="AlphaFoldDB" id="A0A940SVU7"/>
<dbReference type="SMART" id="SM00354">
    <property type="entry name" value="HTH_LACI"/>
    <property type="match status" value="1"/>
</dbReference>